<organism evidence="2">
    <name type="scientific">marine sediment metagenome</name>
    <dbReference type="NCBI Taxonomy" id="412755"/>
    <lineage>
        <taxon>unclassified sequences</taxon>
        <taxon>metagenomes</taxon>
        <taxon>ecological metagenomes</taxon>
    </lineage>
</organism>
<dbReference type="EMBL" id="LAZR01011493">
    <property type="protein sequence ID" value="KKM61390.1"/>
    <property type="molecule type" value="Genomic_DNA"/>
</dbReference>
<evidence type="ECO:0000313" key="2">
    <source>
        <dbReference type="EMBL" id="KKM61390.1"/>
    </source>
</evidence>
<reference evidence="2" key="1">
    <citation type="journal article" date="2015" name="Nature">
        <title>Complex archaea that bridge the gap between prokaryotes and eukaryotes.</title>
        <authorList>
            <person name="Spang A."/>
            <person name="Saw J.H."/>
            <person name="Jorgensen S.L."/>
            <person name="Zaremba-Niedzwiedzka K."/>
            <person name="Martijn J."/>
            <person name="Lind A.E."/>
            <person name="van Eijk R."/>
            <person name="Schleper C."/>
            <person name="Guy L."/>
            <person name="Ettema T.J."/>
        </authorList>
    </citation>
    <scope>NUCLEOTIDE SEQUENCE</scope>
</reference>
<feature type="non-terminal residue" evidence="2">
    <location>
        <position position="1"/>
    </location>
</feature>
<evidence type="ECO:0000259" key="1">
    <source>
        <dbReference type="Pfam" id="PF13550"/>
    </source>
</evidence>
<feature type="domain" description="Tip attachment protein J" evidence="1">
    <location>
        <begin position="291"/>
        <end position="438"/>
    </location>
</feature>
<sequence length="933" mass="101055">STDNFGASIVDLGSAGPIDNEASLLITKMSGITSTTAYRYHRLKIEHPTSGGTVEKVRCTEIIFYIGPAASTDTADADLVSEMTSWTTDHTLSGIAYTYIRLDANQDMYPGGLPNVSMNCKGALVLDPRDSGTRWSPNPALCLYDYLRDTKVGKSVPVAKIDTASVNTAADICDEFVAVVDSTHVVDNTDTANDLFTLNGAELLLKYQTGDHVEITTTGALPAPFVDLTDYFVIVWQEQTPIKVKLATTYLNALAGTAIDITTEGTGIHTLTKKAEPRYTVNGLVDADRDPSLVITELLEAMGGRLVKVGSVWKMYAAGYVAPTITIDEDNLRGPLTIATKHSRRVRFNAVKGTYITPLNYGEISNYPAITNALYKTEDNEKRIYTDLDLPYTSRPGQAERLAKIHLERHRQQITVLAQLNLSGFEIEAIDIIKVNYDRASWTDKEFDVVGWSLTPYTAAGGVPAFGIDLELRETAEEVYDWNSGEETIVDPAPDTNMPDAFNVATPTGLTLTSGASTLFIKADGTVVSRILASWTAAGDFMVNEYEIQIKKSADPDVAASWSHFSVREGKLFIYLSAVQDNVDYDVRVRSLNAYNVRSDWVTVSDHTVVAKTAAPSSVATLTVQQSDEQVTFKYPAIADTDLGSYEIRYMPAPFDWDSAILVTEDTRSTLITSRAIPPGTWVVGVKAIDTSGNYSATAVTATITVVNVNTSIVSQSEHARWPGALTGYIRHDVSGGLIPESNTAASAMTDAQLWDQLVFDPVTTSIYEAKEINLGFDADDMRVFAELGGQIGVLESGIVDPIFSIDYRDEADGYDGFEDWPTPAAANFRRLKARVTFTNATGVASFTTYIINVDAQEHTETHPDETIAAAGGSTISFDQQYHTAPAIAVSAEAAAALFATYDNVTTTSVDIFIWDSGGNDVGGTATITVTGV</sequence>
<proteinExistence type="predicted"/>
<dbReference type="Gene3D" id="2.60.40.10">
    <property type="entry name" value="Immunoglobulins"/>
    <property type="match status" value="1"/>
</dbReference>
<accession>A0A0F9LBF6</accession>
<gene>
    <name evidence="2" type="ORF">LCGC14_1532210</name>
</gene>
<dbReference type="InterPro" id="IPR013783">
    <property type="entry name" value="Ig-like_fold"/>
</dbReference>
<comment type="caution">
    <text evidence="2">The sequence shown here is derived from an EMBL/GenBank/DDBJ whole genome shotgun (WGS) entry which is preliminary data.</text>
</comment>
<dbReference type="InterPro" id="IPR032876">
    <property type="entry name" value="J_dom"/>
</dbReference>
<dbReference type="Pfam" id="PF13550">
    <property type="entry name" value="Phage-tail_3"/>
    <property type="match status" value="1"/>
</dbReference>
<dbReference type="AlphaFoldDB" id="A0A0F9LBF6"/>
<name>A0A0F9LBF6_9ZZZZ</name>
<protein>
    <recommendedName>
        <fullName evidence="1">Tip attachment protein J domain-containing protein</fullName>
    </recommendedName>
</protein>